<dbReference type="InterPro" id="IPR052464">
    <property type="entry name" value="Synovial_Prolif_Regulator"/>
</dbReference>
<dbReference type="PANTHER" id="PTHR23424:SF23">
    <property type="entry name" value="PROTEIN SAAL1"/>
    <property type="match status" value="1"/>
</dbReference>
<protein>
    <submittedName>
        <fullName evidence="5">Uncharacterized protein</fullName>
    </submittedName>
</protein>
<evidence type="ECO:0000313" key="5">
    <source>
        <dbReference type="EMBL" id="CAD7200969.1"/>
    </source>
</evidence>
<evidence type="ECO:0000256" key="2">
    <source>
        <dbReference type="ARBA" id="ARBA00023242"/>
    </source>
</evidence>
<dbReference type="EMBL" id="OA567935">
    <property type="protein sequence ID" value="CAD7200969.1"/>
    <property type="molecule type" value="Genomic_DNA"/>
</dbReference>
<evidence type="ECO:0000256" key="3">
    <source>
        <dbReference type="ARBA" id="ARBA00038401"/>
    </source>
</evidence>
<sequence length="615" mass="67856">MREEKEEECRNVNPPLPVDMSGDADRMRGDAIGETLYSECWVIKVLMKLTKLNLSSQELNTLSFQALVNLASQDLGSLASQALVNLASQDLGSLASQALVNLASQDLDSLASQALGSLLSQALGNVVSQPPGSLVSQALGSLASQSLYILASQLLDRMNDSVQEKLVQSPENISVLNETVLDEEVWCSDLETELCLLWDMTIEEDVVWFLLNNNVLDIAKHILQDKKDPRLTSVSLPYEQEITVGIIGNLCCVPGVRLRVNCTPGLPRVLMDLLNYPDPLTLIQLMRLLKTCLVQLEGTPEDTVPTQVMMVNGEGSGGRRVEDLNGCSGGSGDSLVVDPGPENEGGIDMLTLLLEPRNWLPQMVFILSSATNVGLLCSSLEMLDYLYRIMLNQYTSNSAICTTEMVAALVEAFKELQTELEVGEDDTFSSSTSNKVLLHWLSIITSFSQTPEGVIALSSYDNSISDYLCMHLRPERMSHHLSSSDVQIIMNACQVVTAFLHNNTFRIDLFSRFVAILGNITDKYCDKGEEVATRSSFEREDERNQEEKRMSESEIVCAIEHLCVTMVRCVLDSGDETKRRALSAVMKECTPHHLLVCEAALRRHGVELPGEDCLR</sequence>
<feature type="region of interest" description="Disordered" evidence="4">
    <location>
        <begin position="1"/>
        <end position="24"/>
    </location>
</feature>
<comment type="similarity">
    <text evidence="3">Belongs to the SAAL1 family.</text>
</comment>
<name>A0A7R8VMG3_TIMDO</name>
<proteinExistence type="inferred from homology"/>
<reference evidence="5" key="1">
    <citation type="submission" date="2020-11" db="EMBL/GenBank/DDBJ databases">
        <authorList>
            <person name="Tran Van P."/>
        </authorList>
    </citation>
    <scope>NUCLEOTIDE SEQUENCE</scope>
</reference>
<gene>
    <name evidence="5" type="ORF">TDIB3V08_LOCUS7178</name>
</gene>
<feature type="compositionally biased region" description="Basic and acidic residues" evidence="4">
    <location>
        <begin position="1"/>
        <end position="10"/>
    </location>
</feature>
<accession>A0A7R8VMG3</accession>
<dbReference type="GO" id="GO:0005654">
    <property type="term" value="C:nucleoplasm"/>
    <property type="evidence" value="ECO:0007669"/>
    <property type="project" value="TreeGrafter"/>
</dbReference>
<dbReference type="PANTHER" id="PTHR23424">
    <property type="entry name" value="SERUM AMYLOID A"/>
    <property type="match status" value="1"/>
</dbReference>
<evidence type="ECO:0000256" key="1">
    <source>
        <dbReference type="ARBA" id="ARBA00004123"/>
    </source>
</evidence>
<evidence type="ECO:0000256" key="4">
    <source>
        <dbReference type="SAM" id="MobiDB-lite"/>
    </source>
</evidence>
<comment type="subcellular location">
    <subcellularLocation>
        <location evidence="1">Nucleus</location>
    </subcellularLocation>
</comment>
<organism evidence="5">
    <name type="scientific">Timema douglasi</name>
    <name type="common">Walking stick</name>
    <dbReference type="NCBI Taxonomy" id="61478"/>
    <lineage>
        <taxon>Eukaryota</taxon>
        <taxon>Metazoa</taxon>
        <taxon>Ecdysozoa</taxon>
        <taxon>Arthropoda</taxon>
        <taxon>Hexapoda</taxon>
        <taxon>Insecta</taxon>
        <taxon>Pterygota</taxon>
        <taxon>Neoptera</taxon>
        <taxon>Polyneoptera</taxon>
        <taxon>Phasmatodea</taxon>
        <taxon>Timematodea</taxon>
        <taxon>Timematoidea</taxon>
        <taxon>Timematidae</taxon>
        <taxon>Timema</taxon>
    </lineage>
</organism>
<dbReference type="AlphaFoldDB" id="A0A7R8VMG3"/>
<keyword evidence="2" id="KW-0539">Nucleus</keyword>